<dbReference type="PATRIC" id="fig|411475.3.peg.342"/>
<dbReference type="AlphaFoldDB" id="G9YLN7"/>
<dbReference type="HOGENOM" id="CLU_107958_1_0_9"/>
<dbReference type="RefSeq" id="WP_007488424.1">
    <property type="nucleotide sequence ID" value="NZ_JH417643.1"/>
</dbReference>
<dbReference type="EMBL" id="AGCK01000029">
    <property type="protein sequence ID" value="EHM54700.1"/>
    <property type="molecule type" value="Genomic_DNA"/>
</dbReference>
<accession>G9YLN7</accession>
<feature type="compositionally biased region" description="Basic and acidic residues" evidence="1">
    <location>
        <begin position="20"/>
        <end position="33"/>
    </location>
</feature>
<dbReference type="InterPro" id="IPR006448">
    <property type="entry name" value="Phage_term_ssu_P27"/>
</dbReference>
<proteinExistence type="predicted"/>
<dbReference type="STRING" id="292800.A4U99_03840"/>
<comment type="caution">
    <text evidence="2">The sequence shown here is derived from an EMBL/GenBank/DDBJ whole genome shotgun (WGS) entry which is preliminary data.</text>
</comment>
<dbReference type="Proteomes" id="UP000004459">
    <property type="component" value="Unassembled WGS sequence"/>
</dbReference>
<evidence type="ECO:0000313" key="3">
    <source>
        <dbReference type="Proteomes" id="UP000004459"/>
    </source>
</evidence>
<protein>
    <submittedName>
        <fullName evidence="2">Phage terminase, small subunit, P27 family</fullName>
    </submittedName>
</protein>
<organism evidence="2 3">
    <name type="scientific">Flavonifractor plautii ATCC 29863</name>
    <dbReference type="NCBI Taxonomy" id="411475"/>
    <lineage>
        <taxon>Bacteria</taxon>
        <taxon>Bacillati</taxon>
        <taxon>Bacillota</taxon>
        <taxon>Clostridia</taxon>
        <taxon>Eubacteriales</taxon>
        <taxon>Oscillospiraceae</taxon>
        <taxon>Flavonifractor</taxon>
    </lineage>
</organism>
<sequence length="169" mass="19201">MAGKRQPTDIVKANGRKHLSQAEEDARRDREVHVPSPEQAVPPRWLGKKFHKEFREIGEILRTAGLYTELDRDVLGQFLVARERWVRADKLASAAIRKKDEKLAREWTGVQGSYFKQCRQCAEAMGLSITSRCRLVVPEVMVNAARTEGDEDEFTQLLKKRQEAALAGA</sequence>
<gene>
    <name evidence="2" type="ORF">HMPREF0372_00403</name>
</gene>
<evidence type="ECO:0000256" key="1">
    <source>
        <dbReference type="SAM" id="MobiDB-lite"/>
    </source>
</evidence>
<evidence type="ECO:0000313" key="2">
    <source>
        <dbReference type="EMBL" id="EHM54700.1"/>
    </source>
</evidence>
<dbReference type="GeneID" id="63974684"/>
<reference evidence="2 3" key="1">
    <citation type="submission" date="2011-08" db="EMBL/GenBank/DDBJ databases">
        <authorList>
            <person name="Weinstock G."/>
            <person name="Sodergren E."/>
            <person name="Clifton S."/>
            <person name="Fulton L."/>
            <person name="Fulton B."/>
            <person name="Courtney L."/>
            <person name="Fronick C."/>
            <person name="Harrison M."/>
            <person name="Strong C."/>
            <person name="Farmer C."/>
            <person name="Delahaunty K."/>
            <person name="Markovic C."/>
            <person name="Hall O."/>
            <person name="Minx P."/>
            <person name="Tomlinson C."/>
            <person name="Mitreva M."/>
            <person name="Hou S."/>
            <person name="Chen J."/>
            <person name="Wollam A."/>
            <person name="Pepin K.H."/>
            <person name="Johnson M."/>
            <person name="Bhonagiri V."/>
            <person name="Zhang X."/>
            <person name="Suruliraj S."/>
            <person name="Warren W."/>
            <person name="Chinwalla A."/>
            <person name="Mardis E.R."/>
            <person name="Wilson R.K."/>
        </authorList>
    </citation>
    <scope>NUCLEOTIDE SEQUENCE [LARGE SCALE GENOMIC DNA]</scope>
    <source>
        <strain evidence="2 3">ATCC 29863</strain>
    </source>
</reference>
<name>G9YLN7_FLAPL</name>
<dbReference type="NCBIfam" id="TIGR01558">
    <property type="entry name" value="sm_term_P27"/>
    <property type="match status" value="1"/>
</dbReference>
<feature type="region of interest" description="Disordered" evidence="1">
    <location>
        <begin position="1"/>
        <end position="38"/>
    </location>
</feature>
<dbReference type="Pfam" id="PF05119">
    <property type="entry name" value="Terminase_4"/>
    <property type="match status" value="1"/>
</dbReference>